<keyword evidence="2" id="KW-1185">Reference proteome</keyword>
<evidence type="ECO:0000313" key="2">
    <source>
        <dbReference type="Proteomes" id="UP001162164"/>
    </source>
</evidence>
<dbReference type="EMBL" id="JAPWTJ010000600">
    <property type="protein sequence ID" value="KAJ8976996.1"/>
    <property type="molecule type" value="Genomic_DNA"/>
</dbReference>
<gene>
    <name evidence="1" type="ORF">NQ317_015614</name>
</gene>
<comment type="caution">
    <text evidence="1">The sequence shown here is derived from an EMBL/GenBank/DDBJ whole genome shotgun (WGS) entry which is preliminary data.</text>
</comment>
<accession>A0ABQ9JFK4</accession>
<protein>
    <submittedName>
        <fullName evidence="1">Uncharacterized protein</fullName>
    </submittedName>
</protein>
<name>A0ABQ9JFK4_9CUCU</name>
<sequence>MLSPELTGQQSNPYALKDASGAADMSAWTSAGLQPTTGYYPYDPALAAYGTFFPFLFNSSMIFQLFTLTDATCAISYPQLKPHANFCSYTG</sequence>
<organism evidence="1 2">
    <name type="scientific">Molorchus minor</name>
    <dbReference type="NCBI Taxonomy" id="1323400"/>
    <lineage>
        <taxon>Eukaryota</taxon>
        <taxon>Metazoa</taxon>
        <taxon>Ecdysozoa</taxon>
        <taxon>Arthropoda</taxon>
        <taxon>Hexapoda</taxon>
        <taxon>Insecta</taxon>
        <taxon>Pterygota</taxon>
        <taxon>Neoptera</taxon>
        <taxon>Endopterygota</taxon>
        <taxon>Coleoptera</taxon>
        <taxon>Polyphaga</taxon>
        <taxon>Cucujiformia</taxon>
        <taxon>Chrysomeloidea</taxon>
        <taxon>Cerambycidae</taxon>
        <taxon>Lamiinae</taxon>
        <taxon>Monochamini</taxon>
        <taxon>Molorchus</taxon>
    </lineage>
</organism>
<reference evidence="1" key="1">
    <citation type="journal article" date="2023" name="Insect Mol. Biol.">
        <title>Genome sequencing provides insights into the evolution of gene families encoding plant cell wall-degrading enzymes in longhorned beetles.</title>
        <authorList>
            <person name="Shin N.R."/>
            <person name="Okamura Y."/>
            <person name="Kirsch R."/>
            <person name="Pauchet Y."/>
        </authorList>
    </citation>
    <scope>NUCLEOTIDE SEQUENCE</scope>
    <source>
        <tissue evidence="1">Midgut</tissue>
    </source>
</reference>
<proteinExistence type="predicted"/>
<dbReference type="Proteomes" id="UP001162164">
    <property type="component" value="Unassembled WGS sequence"/>
</dbReference>
<evidence type="ECO:0000313" key="1">
    <source>
        <dbReference type="EMBL" id="KAJ8976996.1"/>
    </source>
</evidence>